<gene>
    <name evidence="1" type="ORF">BDY19DRAFT_964878</name>
</gene>
<comment type="caution">
    <text evidence="1">The sequence shown here is derived from an EMBL/GenBank/DDBJ whole genome shotgun (WGS) entry which is preliminary data.</text>
</comment>
<dbReference type="EMBL" id="MU274929">
    <property type="protein sequence ID" value="KAI0085632.1"/>
    <property type="molecule type" value="Genomic_DNA"/>
</dbReference>
<evidence type="ECO:0000313" key="2">
    <source>
        <dbReference type="Proteomes" id="UP001055072"/>
    </source>
</evidence>
<organism evidence="1 2">
    <name type="scientific">Irpex rosettiformis</name>
    <dbReference type="NCBI Taxonomy" id="378272"/>
    <lineage>
        <taxon>Eukaryota</taxon>
        <taxon>Fungi</taxon>
        <taxon>Dikarya</taxon>
        <taxon>Basidiomycota</taxon>
        <taxon>Agaricomycotina</taxon>
        <taxon>Agaricomycetes</taxon>
        <taxon>Polyporales</taxon>
        <taxon>Irpicaceae</taxon>
        <taxon>Irpex</taxon>
    </lineage>
</organism>
<evidence type="ECO:0000313" key="1">
    <source>
        <dbReference type="EMBL" id="KAI0085632.1"/>
    </source>
</evidence>
<keyword evidence="2" id="KW-1185">Reference proteome</keyword>
<reference evidence="1" key="1">
    <citation type="journal article" date="2021" name="Environ. Microbiol.">
        <title>Gene family expansions and transcriptome signatures uncover fungal adaptations to wood decay.</title>
        <authorList>
            <person name="Hage H."/>
            <person name="Miyauchi S."/>
            <person name="Viragh M."/>
            <person name="Drula E."/>
            <person name="Min B."/>
            <person name="Chaduli D."/>
            <person name="Navarro D."/>
            <person name="Favel A."/>
            <person name="Norest M."/>
            <person name="Lesage-Meessen L."/>
            <person name="Balint B."/>
            <person name="Merenyi Z."/>
            <person name="de Eugenio L."/>
            <person name="Morin E."/>
            <person name="Martinez A.T."/>
            <person name="Baldrian P."/>
            <person name="Stursova M."/>
            <person name="Martinez M.J."/>
            <person name="Novotny C."/>
            <person name="Magnuson J.K."/>
            <person name="Spatafora J.W."/>
            <person name="Maurice S."/>
            <person name="Pangilinan J."/>
            <person name="Andreopoulos W."/>
            <person name="LaButti K."/>
            <person name="Hundley H."/>
            <person name="Na H."/>
            <person name="Kuo A."/>
            <person name="Barry K."/>
            <person name="Lipzen A."/>
            <person name="Henrissat B."/>
            <person name="Riley R."/>
            <person name="Ahrendt S."/>
            <person name="Nagy L.G."/>
            <person name="Grigoriev I.V."/>
            <person name="Martin F."/>
            <person name="Rosso M.N."/>
        </authorList>
    </citation>
    <scope>NUCLEOTIDE SEQUENCE</scope>
    <source>
        <strain evidence="1">CBS 384.51</strain>
    </source>
</reference>
<proteinExistence type="predicted"/>
<protein>
    <submittedName>
        <fullName evidence="1">Uncharacterized protein</fullName>
    </submittedName>
</protein>
<sequence length="57" mass="6058">MLLVMLYFGLVSSVACILELVTSGSAVLTKLVAGRLLLSSELGRIDCVLVVSLCRTM</sequence>
<dbReference type="Proteomes" id="UP001055072">
    <property type="component" value="Unassembled WGS sequence"/>
</dbReference>
<name>A0ACB8TU93_9APHY</name>
<accession>A0ACB8TU93</accession>